<dbReference type="STRING" id="290338.CKO_04664"/>
<dbReference type="EMBL" id="CP000822">
    <property type="protein sequence ID" value="ABV15714.1"/>
    <property type="molecule type" value="Genomic_DNA"/>
</dbReference>
<dbReference type="HOGENOM" id="CLU_2877686_0_0_6"/>
<dbReference type="AlphaFoldDB" id="A8AQF1"/>
<evidence type="ECO:0000313" key="3">
    <source>
        <dbReference type="Proteomes" id="UP000008148"/>
    </source>
</evidence>
<evidence type="ECO:0000313" key="2">
    <source>
        <dbReference type="EMBL" id="ABV15714.1"/>
    </source>
</evidence>
<dbReference type="Proteomes" id="UP000008148">
    <property type="component" value="Chromosome"/>
</dbReference>
<name>A8AQF1_CITK8</name>
<evidence type="ECO:0000256" key="1">
    <source>
        <dbReference type="SAM" id="SignalP"/>
    </source>
</evidence>
<organism evidence="2 3">
    <name type="scientific">Citrobacter koseri (strain ATCC BAA-895 / CDC 4225-83 / SGSC4696)</name>
    <dbReference type="NCBI Taxonomy" id="290338"/>
    <lineage>
        <taxon>Bacteria</taxon>
        <taxon>Pseudomonadati</taxon>
        <taxon>Pseudomonadota</taxon>
        <taxon>Gammaproteobacteria</taxon>
        <taxon>Enterobacterales</taxon>
        <taxon>Enterobacteriaceae</taxon>
        <taxon>Citrobacter</taxon>
    </lineage>
</organism>
<keyword evidence="3" id="KW-1185">Reference proteome</keyword>
<dbReference type="KEGG" id="cko:CKO_04664"/>
<protein>
    <submittedName>
        <fullName evidence="2">Uncharacterized protein</fullName>
    </submittedName>
</protein>
<reference evidence="2 3" key="1">
    <citation type="submission" date="2007-08" db="EMBL/GenBank/DDBJ databases">
        <authorList>
            <consortium name="The Citrobacter koseri Genome Sequencing Project"/>
            <person name="McClelland M."/>
            <person name="Sanderson E.K."/>
            <person name="Porwollik S."/>
            <person name="Spieth J."/>
            <person name="Clifton W.S."/>
            <person name="Latreille P."/>
            <person name="Courtney L."/>
            <person name="Wang C."/>
            <person name="Pepin K."/>
            <person name="Bhonagiri V."/>
            <person name="Nash W."/>
            <person name="Johnson M."/>
            <person name="Thiruvilangam P."/>
            <person name="Wilson R."/>
        </authorList>
    </citation>
    <scope>NUCLEOTIDE SEQUENCE [LARGE SCALE GENOMIC DNA]</scope>
    <source>
        <strain evidence="3">ATCC BAA-895 / CDC 4225-83 / SGSC4696</strain>
    </source>
</reference>
<feature type="signal peptide" evidence="1">
    <location>
        <begin position="1"/>
        <end position="20"/>
    </location>
</feature>
<sequence length="63" mass="6329">MVGKNFIAAASHLCPAGAGAFSLALQDISPVVAVVCGQNAVTPPLCAVCCKTRTRLGSLRVSS</sequence>
<accession>A8AQF1</accession>
<gene>
    <name evidence="2" type="ordered locus">CKO_04664</name>
</gene>
<keyword evidence="1" id="KW-0732">Signal</keyword>
<feature type="chain" id="PRO_5002718372" evidence="1">
    <location>
        <begin position="21"/>
        <end position="63"/>
    </location>
</feature>
<proteinExistence type="predicted"/>